<protein>
    <recommendedName>
        <fullName evidence="4">Cyclic nucleotide-binding domain-containing protein</fullName>
    </recommendedName>
</protein>
<accession>A0ABV8MJZ6</accession>
<dbReference type="RefSeq" id="WP_378161181.1">
    <property type="nucleotide sequence ID" value="NZ_JBHSBU010000001.1"/>
</dbReference>
<keyword evidence="3" id="KW-1185">Reference proteome</keyword>
<proteinExistence type="predicted"/>
<comment type="caution">
    <text evidence="2">The sequence shown here is derived from an EMBL/GenBank/DDBJ whole genome shotgun (WGS) entry which is preliminary data.</text>
</comment>
<dbReference type="EMBL" id="JBHSBU010000001">
    <property type="protein sequence ID" value="MFC4158473.1"/>
    <property type="molecule type" value="Genomic_DNA"/>
</dbReference>
<organism evidence="2 3">
    <name type="scientific">Chitinimonas lacunae</name>
    <dbReference type="NCBI Taxonomy" id="1963018"/>
    <lineage>
        <taxon>Bacteria</taxon>
        <taxon>Pseudomonadati</taxon>
        <taxon>Pseudomonadota</taxon>
        <taxon>Betaproteobacteria</taxon>
        <taxon>Neisseriales</taxon>
        <taxon>Chitinibacteraceae</taxon>
        <taxon>Chitinimonas</taxon>
    </lineage>
</organism>
<keyword evidence="1" id="KW-0732">Signal</keyword>
<gene>
    <name evidence="2" type="ORF">ACFOW7_03765</name>
</gene>
<evidence type="ECO:0000256" key="1">
    <source>
        <dbReference type="SAM" id="SignalP"/>
    </source>
</evidence>
<name>A0ABV8MJZ6_9NEIS</name>
<evidence type="ECO:0000313" key="2">
    <source>
        <dbReference type="EMBL" id="MFC4158473.1"/>
    </source>
</evidence>
<evidence type="ECO:0000313" key="3">
    <source>
        <dbReference type="Proteomes" id="UP001595791"/>
    </source>
</evidence>
<feature type="chain" id="PRO_5046241604" description="Cyclic nucleotide-binding domain-containing protein" evidence="1">
    <location>
        <begin position="23"/>
        <end position="140"/>
    </location>
</feature>
<feature type="signal peptide" evidence="1">
    <location>
        <begin position="1"/>
        <end position="22"/>
    </location>
</feature>
<evidence type="ECO:0008006" key="4">
    <source>
        <dbReference type="Google" id="ProtNLM"/>
    </source>
</evidence>
<dbReference type="Proteomes" id="UP001595791">
    <property type="component" value="Unassembled WGS sequence"/>
</dbReference>
<reference evidence="3" key="1">
    <citation type="journal article" date="2019" name="Int. J. Syst. Evol. Microbiol.">
        <title>The Global Catalogue of Microorganisms (GCM) 10K type strain sequencing project: providing services to taxonomists for standard genome sequencing and annotation.</title>
        <authorList>
            <consortium name="The Broad Institute Genomics Platform"/>
            <consortium name="The Broad Institute Genome Sequencing Center for Infectious Disease"/>
            <person name="Wu L."/>
            <person name="Ma J."/>
        </authorList>
    </citation>
    <scope>NUCLEOTIDE SEQUENCE [LARGE SCALE GENOMIC DNA]</scope>
    <source>
        <strain evidence="3">LMG 29894</strain>
    </source>
</reference>
<sequence length="140" mass="14583">MFSLVPALFAAKLAVMAVPAYSRDSAESMVLSAFISVTPSVLVSDGKPFELFLVSGGLVIGSVELVGNSTRVVIQRSSDGVSAVIELSAEAMARLSALLGRPVKVVAEPTGHALISDDKLVAYIPNATGRPLLHQHKVGQ</sequence>